<reference evidence="2 3" key="1">
    <citation type="journal article" date="2016" name="Nat. Commun.">
        <title>Thousands of microbial genomes shed light on interconnected biogeochemical processes in an aquifer system.</title>
        <authorList>
            <person name="Anantharaman K."/>
            <person name="Brown C.T."/>
            <person name="Hug L.A."/>
            <person name="Sharon I."/>
            <person name="Castelle C.J."/>
            <person name="Probst A.J."/>
            <person name="Thomas B.C."/>
            <person name="Singh A."/>
            <person name="Wilkins M.J."/>
            <person name="Karaoz U."/>
            <person name="Brodie E.L."/>
            <person name="Williams K.H."/>
            <person name="Hubbard S.S."/>
            <person name="Banfield J.F."/>
        </authorList>
    </citation>
    <scope>NUCLEOTIDE SEQUENCE [LARGE SCALE GENOMIC DNA]</scope>
</reference>
<dbReference type="AlphaFoldDB" id="A0A1F6M9S0"/>
<proteinExistence type="predicted"/>
<dbReference type="Proteomes" id="UP000176413">
    <property type="component" value="Unassembled WGS sequence"/>
</dbReference>
<evidence type="ECO:0000313" key="3">
    <source>
        <dbReference type="Proteomes" id="UP000176413"/>
    </source>
</evidence>
<name>A0A1F6M9S0_9BACT</name>
<organism evidence="2 3">
    <name type="scientific">Candidatus Magasanikbacteria bacterium RIFCSPHIGHO2_02_FULL_45_10</name>
    <dbReference type="NCBI Taxonomy" id="1798679"/>
    <lineage>
        <taxon>Bacteria</taxon>
        <taxon>Candidatus Magasanikiibacteriota</taxon>
    </lineage>
</organism>
<evidence type="ECO:0000313" key="2">
    <source>
        <dbReference type="EMBL" id="OGH68402.1"/>
    </source>
</evidence>
<comment type="caution">
    <text evidence="2">The sequence shown here is derived from an EMBL/GenBank/DDBJ whole genome shotgun (WGS) entry which is preliminary data.</text>
</comment>
<keyword evidence="1" id="KW-0175">Coiled coil</keyword>
<dbReference type="EMBL" id="MFQA01000044">
    <property type="protein sequence ID" value="OGH68402.1"/>
    <property type="molecule type" value="Genomic_DNA"/>
</dbReference>
<sequence length="90" mass="10208">MIVMTANHIVQSNQNIQSAKNQLTDLIVEAKKVTKEIDKTNKESNKEMDVLEVKAIKSIKKVQQIQSDLDRIEEKAGEELNKLASQQTED</sequence>
<accession>A0A1F6M9S0</accession>
<feature type="coiled-coil region" evidence="1">
    <location>
        <begin position="9"/>
        <end position="89"/>
    </location>
</feature>
<gene>
    <name evidence="2" type="ORF">A3D53_03835</name>
</gene>
<evidence type="ECO:0000256" key="1">
    <source>
        <dbReference type="SAM" id="Coils"/>
    </source>
</evidence>
<protein>
    <submittedName>
        <fullName evidence="2">Uncharacterized protein</fullName>
    </submittedName>
</protein>